<accession>A0AC59YBV9</accession>
<name>A0AC59YBV9_RANTA</name>
<evidence type="ECO:0000313" key="1">
    <source>
        <dbReference type="EMBL" id="CAM9547102.1"/>
    </source>
</evidence>
<protein>
    <submittedName>
        <fullName evidence="1">Uncharacterized protein</fullName>
    </submittedName>
</protein>
<dbReference type="EMBL" id="OX596096">
    <property type="protein sequence ID" value="CAM9547102.1"/>
    <property type="molecule type" value="Genomic_DNA"/>
</dbReference>
<gene>
    <name evidence="1" type="ORF">MRATA1EN22A_LOCUS4054</name>
</gene>
<reference evidence="1" key="2">
    <citation type="submission" date="2025-03" db="EMBL/GenBank/DDBJ databases">
        <authorList>
            <consortium name="ELIXIR-Norway"/>
            <consortium name="Elixir Norway"/>
        </authorList>
    </citation>
    <scope>NUCLEOTIDE SEQUENCE</scope>
</reference>
<dbReference type="Proteomes" id="UP001162501">
    <property type="component" value="Chromosome 12"/>
</dbReference>
<sequence length="126" mass="14365">MSIESVMPSNHLILCLPLLLLPSIFPTIRVFFDESALLIRCPKYWSSSFSISPSKEYSGLISFWINWFDLLAIQMTLKSLQHNSSKASVLWHSAFFMVQLSHPYMTTGKIIAFTRQTLVGKVMSAF</sequence>
<proteinExistence type="predicted"/>
<organism evidence="1 2">
    <name type="scientific">Rangifer tarandus platyrhynchus</name>
    <name type="common">Svalbard reindeer</name>
    <dbReference type="NCBI Taxonomy" id="3082113"/>
    <lineage>
        <taxon>Eukaryota</taxon>
        <taxon>Metazoa</taxon>
        <taxon>Chordata</taxon>
        <taxon>Craniata</taxon>
        <taxon>Vertebrata</taxon>
        <taxon>Euteleostomi</taxon>
        <taxon>Mammalia</taxon>
        <taxon>Eutheria</taxon>
        <taxon>Laurasiatheria</taxon>
        <taxon>Artiodactyla</taxon>
        <taxon>Ruminantia</taxon>
        <taxon>Pecora</taxon>
        <taxon>Cervidae</taxon>
        <taxon>Odocoileinae</taxon>
        <taxon>Rangifer</taxon>
    </lineage>
</organism>
<evidence type="ECO:0000313" key="2">
    <source>
        <dbReference type="Proteomes" id="UP001162501"/>
    </source>
</evidence>
<reference evidence="1" key="1">
    <citation type="submission" date="2023-05" db="EMBL/GenBank/DDBJ databases">
        <authorList>
            <consortium name="ELIXIR-Norway"/>
        </authorList>
    </citation>
    <scope>NUCLEOTIDE SEQUENCE</scope>
</reference>